<evidence type="ECO:0000256" key="5">
    <source>
        <dbReference type="ARBA" id="ARBA00022679"/>
    </source>
</evidence>
<dbReference type="FunFam" id="3.40.640.10:FF:000003">
    <property type="entry name" value="Cysteine desulfurase IscS"/>
    <property type="match status" value="1"/>
</dbReference>
<organism evidence="16 17">
    <name type="scientific">Achromobacter mucicolens</name>
    <dbReference type="NCBI Taxonomy" id="1389922"/>
    <lineage>
        <taxon>Bacteria</taxon>
        <taxon>Pseudomonadati</taxon>
        <taxon>Pseudomonadota</taxon>
        <taxon>Betaproteobacteria</taxon>
        <taxon>Burkholderiales</taxon>
        <taxon>Alcaligenaceae</taxon>
        <taxon>Achromobacter</taxon>
    </lineage>
</organism>
<feature type="active site" description="Cysteine persulfide intermediate" evidence="13">
    <location>
        <position position="327"/>
    </location>
</feature>
<feature type="binding site" evidence="13">
    <location>
        <position position="242"/>
    </location>
    <ligand>
        <name>pyridoxal 5'-phosphate</name>
        <dbReference type="ChEBI" id="CHEBI:597326"/>
    </ligand>
</feature>
<dbReference type="InterPro" id="IPR000192">
    <property type="entry name" value="Aminotrans_V_dom"/>
</dbReference>
<dbReference type="GO" id="GO:0031071">
    <property type="term" value="F:cysteine desulfurase activity"/>
    <property type="evidence" value="ECO:0007669"/>
    <property type="project" value="UniProtKB-UniRule"/>
</dbReference>
<dbReference type="PROSITE" id="PS00595">
    <property type="entry name" value="AA_TRANSFER_CLASS_5"/>
    <property type="match status" value="1"/>
</dbReference>
<dbReference type="InterPro" id="IPR015421">
    <property type="entry name" value="PyrdxlP-dep_Trfase_major"/>
</dbReference>
<gene>
    <name evidence="13" type="primary">iscS</name>
    <name evidence="16" type="ORF">N5C72_01810</name>
</gene>
<dbReference type="NCBIfam" id="NF010611">
    <property type="entry name" value="PRK14012.1"/>
    <property type="match status" value="1"/>
</dbReference>
<dbReference type="RefSeq" id="WP_056318868.1">
    <property type="nucleotide sequence ID" value="NZ_CADIKS010000001.1"/>
</dbReference>
<reference evidence="16 17" key="1">
    <citation type="submission" date="2022-09" db="EMBL/GenBank/DDBJ databases">
        <title>Intensive care unit water sources are persistently colonized with multi-drug resistant bacteria and are the site of extensive horizontal gene transfer of antibiotic resistance genes.</title>
        <authorList>
            <person name="Diorio-Toth L."/>
        </authorList>
    </citation>
    <scope>NUCLEOTIDE SEQUENCE [LARGE SCALE GENOMIC DNA]</scope>
    <source>
        <strain evidence="16 17">GD03967</strain>
    </source>
</reference>
<keyword evidence="6 13" id="KW-0001">2Fe-2S</keyword>
<evidence type="ECO:0000256" key="13">
    <source>
        <dbReference type="HAMAP-Rule" id="MF_00331"/>
    </source>
</evidence>
<comment type="similarity">
    <text evidence="3 13">Belongs to the class-V pyridoxal-phosphate-dependent aminotransferase family. NifS/IscS subfamily.</text>
</comment>
<comment type="cofactor">
    <cofactor evidence="1 13 14">
        <name>pyridoxal 5'-phosphate</name>
        <dbReference type="ChEBI" id="CHEBI:597326"/>
    </cofactor>
</comment>
<proteinExistence type="inferred from homology"/>
<keyword evidence="8 13" id="KW-0663">Pyridoxal phosphate</keyword>
<dbReference type="PIRSF" id="PIRSF005572">
    <property type="entry name" value="NifS"/>
    <property type="match status" value="1"/>
</dbReference>
<dbReference type="PANTHER" id="PTHR11601">
    <property type="entry name" value="CYSTEINE DESULFURYLASE FAMILY MEMBER"/>
    <property type="match status" value="1"/>
</dbReference>
<evidence type="ECO:0000259" key="15">
    <source>
        <dbReference type="Pfam" id="PF00266"/>
    </source>
</evidence>
<dbReference type="PANTHER" id="PTHR11601:SF34">
    <property type="entry name" value="CYSTEINE DESULFURASE"/>
    <property type="match status" value="1"/>
</dbReference>
<dbReference type="NCBIfam" id="TIGR02006">
    <property type="entry name" value="IscS"/>
    <property type="match status" value="1"/>
</dbReference>
<comment type="pathway">
    <text evidence="2 13">Cofactor biosynthesis; iron-sulfur cluster biosynthesis.</text>
</comment>
<dbReference type="SUPFAM" id="SSF53383">
    <property type="entry name" value="PLP-dependent transferases"/>
    <property type="match status" value="1"/>
</dbReference>
<evidence type="ECO:0000256" key="14">
    <source>
        <dbReference type="RuleBase" id="RU004504"/>
    </source>
</evidence>
<evidence type="ECO:0000256" key="10">
    <source>
        <dbReference type="ARBA" id="ARBA00023014"/>
    </source>
</evidence>
<dbReference type="GO" id="GO:1990221">
    <property type="term" value="C:L-cysteine desulfurase complex"/>
    <property type="evidence" value="ECO:0007669"/>
    <property type="project" value="UniProtKB-ARBA"/>
</dbReference>
<dbReference type="AlphaFoldDB" id="A0ABD4YQ93"/>
<comment type="catalytic activity">
    <reaction evidence="11 13">
        <text>(sulfur carrier)-H + L-cysteine = (sulfur carrier)-SH + L-alanine</text>
        <dbReference type="Rhea" id="RHEA:43892"/>
        <dbReference type="Rhea" id="RHEA-COMP:14737"/>
        <dbReference type="Rhea" id="RHEA-COMP:14739"/>
        <dbReference type="ChEBI" id="CHEBI:29917"/>
        <dbReference type="ChEBI" id="CHEBI:35235"/>
        <dbReference type="ChEBI" id="CHEBI:57972"/>
        <dbReference type="ChEBI" id="CHEBI:64428"/>
        <dbReference type="EC" id="2.8.1.7"/>
    </reaction>
</comment>
<feature type="domain" description="Aminotransferase class V" evidence="15">
    <location>
        <begin position="6"/>
        <end position="366"/>
    </location>
</feature>
<keyword evidence="13" id="KW-0963">Cytoplasm</keyword>
<evidence type="ECO:0000256" key="12">
    <source>
        <dbReference type="ARBA" id="ARBA00072125"/>
    </source>
</evidence>
<dbReference type="FunFam" id="3.90.1150.10:FF:000002">
    <property type="entry name" value="Cysteine desulfurase IscS"/>
    <property type="match status" value="1"/>
</dbReference>
<feature type="binding site" evidence="13">
    <location>
        <begin position="74"/>
        <end position="75"/>
    </location>
    <ligand>
        <name>pyridoxal 5'-phosphate</name>
        <dbReference type="ChEBI" id="CHEBI:597326"/>
    </ligand>
</feature>
<feature type="binding site" evidence="13">
    <location>
        <position position="154"/>
    </location>
    <ligand>
        <name>pyridoxal 5'-phosphate</name>
        <dbReference type="ChEBI" id="CHEBI:597326"/>
    </ligand>
</feature>
<dbReference type="GO" id="GO:0030170">
    <property type="term" value="F:pyridoxal phosphate binding"/>
    <property type="evidence" value="ECO:0007669"/>
    <property type="project" value="UniProtKB-UniRule"/>
</dbReference>
<evidence type="ECO:0000313" key="17">
    <source>
        <dbReference type="Proteomes" id="UP001158644"/>
    </source>
</evidence>
<comment type="caution">
    <text evidence="16">The sequence shown here is derived from an EMBL/GenBank/DDBJ whole genome shotgun (WGS) entry which is preliminary data.</text>
</comment>
<sequence length="403" mass="45168">MTTRPIYLDYSATTPVDPRVVDAMVPWLYENFGNPASRSHAFGWESEEAVERAREEVAKLVNADPREIVWTSGATESDNLAIKGAANFYAERGKHIITVKTEHKAVLDTCRELERQGFEVTYLNVKDNGLIDLDVFKAALRPDTVLVSVMMVNNEIGVIQDVETLGEICREKGIIFHVDAAQATGKVEIDLQKLKVDLMSFSAHKTYGPKGIGALYVRRKPRIRIEAQMHGGGHERGFRSGTLATHQIVGMGEAFRLAREEMGTENERIRMLRDRLWKGLSEIEEVYLNGDMDQRVPHNLNVSFNYVEGESLIMAIKELAVSSGSACTSASLEPSYVLRALGRNDELAHSSIRFTLGRFTTEKEVDFAVELIKSRVGKLRDMSPLWEMAKEGIDLNTVQWAAH</sequence>
<feature type="modified residue" description="N6-(pyridoxal phosphate)lysine" evidence="13">
    <location>
        <position position="205"/>
    </location>
</feature>
<evidence type="ECO:0000256" key="6">
    <source>
        <dbReference type="ARBA" id="ARBA00022714"/>
    </source>
</evidence>
<dbReference type="GO" id="GO:0044571">
    <property type="term" value="P:[2Fe-2S] cluster assembly"/>
    <property type="evidence" value="ECO:0007669"/>
    <property type="project" value="UniProtKB-UniRule"/>
</dbReference>
<evidence type="ECO:0000313" key="16">
    <source>
        <dbReference type="EMBL" id="MDH1176791.1"/>
    </source>
</evidence>
<evidence type="ECO:0000256" key="8">
    <source>
        <dbReference type="ARBA" id="ARBA00022898"/>
    </source>
</evidence>
<dbReference type="GO" id="GO:0046872">
    <property type="term" value="F:metal ion binding"/>
    <property type="evidence" value="ECO:0007669"/>
    <property type="project" value="UniProtKB-KW"/>
</dbReference>
<dbReference type="InterPro" id="IPR015424">
    <property type="entry name" value="PyrdxlP-dep_Trfase"/>
</dbReference>
<name>A0ABD4YQ93_9BURK</name>
<evidence type="ECO:0000256" key="7">
    <source>
        <dbReference type="ARBA" id="ARBA00022723"/>
    </source>
</evidence>
<accession>A0ABD4YQ93</accession>
<comment type="subcellular location">
    <subcellularLocation>
        <location evidence="13">Cytoplasm</location>
    </subcellularLocation>
</comment>
<evidence type="ECO:0000256" key="9">
    <source>
        <dbReference type="ARBA" id="ARBA00023004"/>
    </source>
</evidence>
<dbReference type="Pfam" id="PF00266">
    <property type="entry name" value="Aminotran_5"/>
    <property type="match status" value="1"/>
</dbReference>
<comment type="function">
    <text evidence="13">Master enzyme that delivers sulfur to a number of partners involved in Fe-S cluster assembly, tRNA modification or cofactor biosynthesis. Catalyzes the removal of elemental sulfur atoms from cysteine to produce alanine. Functions as a sulfur delivery protein for Fe-S cluster synthesis onto IscU, an Fe-S scaffold assembly protein, as well as other S acceptor proteins.</text>
</comment>
<dbReference type="EC" id="2.8.1.7" evidence="4 13"/>
<dbReference type="EMBL" id="JAOBZK010000001">
    <property type="protein sequence ID" value="MDH1176791.1"/>
    <property type="molecule type" value="Genomic_DNA"/>
</dbReference>
<dbReference type="InterPro" id="IPR015422">
    <property type="entry name" value="PyrdxlP-dep_Trfase_small"/>
</dbReference>
<dbReference type="Gene3D" id="3.40.640.10">
    <property type="entry name" value="Type I PLP-dependent aspartate aminotransferase-like (Major domain)"/>
    <property type="match status" value="1"/>
</dbReference>
<comment type="subunit">
    <text evidence="13">Homodimer. Forms a heterotetramer with IscU, interacts with other sulfur acceptors.</text>
</comment>
<evidence type="ECO:0000256" key="3">
    <source>
        <dbReference type="ARBA" id="ARBA00006490"/>
    </source>
</evidence>
<dbReference type="Proteomes" id="UP001158644">
    <property type="component" value="Unassembled WGS sequence"/>
</dbReference>
<feature type="binding site" evidence="13">
    <location>
        <position position="182"/>
    </location>
    <ligand>
        <name>pyridoxal 5'-phosphate</name>
        <dbReference type="ChEBI" id="CHEBI:597326"/>
    </ligand>
</feature>
<dbReference type="HAMAP" id="MF_00331">
    <property type="entry name" value="Cys_desulf_IscS"/>
    <property type="match status" value="1"/>
</dbReference>
<evidence type="ECO:0000256" key="1">
    <source>
        <dbReference type="ARBA" id="ARBA00001933"/>
    </source>
</evidence>
<dbReference type="InterPro" id="IPR016454">
    <property type="entry name" value="Cysteine_dSase"/>
</dbReference>
<dbReference type="InterPro" id="IPR010240">
    <property type="entry name" value="Cys_deSase_IscS"/>
</dbReference>
<dbReference type="InterPro" id="IPR020578">
    <property type="entry name" value="Aminotrans_V_PyrdxlP_BS"/>
</dbReference>
<keyword evidence="9 13" id="KW-0408">Iron</keyword>
<keyword evidence="7 13" id="KW-0479">Metal-binding</keyword>
<evidence type="ECO:0000256" key="2">
    <source>
        <dbReference type="ARBA" id="ARBA00005151"/>
    </source>
</evidence>
<protein>
    <recommendedName>
        <fullName evidence="12 13">Cysteine desulfurase IscS</fullName>
        <ecNumber evidence="4 13">2.8.1.7</ecNumber>
    </recommendedName>
</protein>
<keyword evidence="10 13" id="KW-0411">Iron-sulfur</keyword>
<dbReference type="Gene3D" id="3.90.1150.10">
    <property type="entry name" value="Aspartate Aminotransferase, domain 1"/>
    <property type="match status" value="1"/>
</dbReference>
<feature type="binding site" evidence="13">
    <location>
        <begin position="202"/>
        <end position="204"/>
    </location>
    <ligand>
        <name>pyridoxal 5'-phosphate</name>
        <dbReference type="ChEBI" id="CHEBI:597326"/>
    </ligand>
</feature>
<evidence type="ECO:0000256" key="11">
    <source>
        <dbReference type="ARBA" id="ARBA00050776"/>
    </source>
</evidence>
<dbReference type="GO" id="GO:0051537">
    <property type="term" value="F:2 iron, 2 sulfur cluster binding"/>
    <property type="evidence" value="ECO:0007669"/>
    <property type="project" value="UniProtKB-UniRule"/>
</dbReference>
<evidence type="ECO:0000256" key="4">
    <source>
        <dbReference type="ARBA" id="ARBA00012239"/>
    </source>
</evidence>
<dbReference type="GeneID" id="92785572"/>
<feature type="binding site" description="via persulfide group" evidence="13">
    <location>
        <position position="327"/>
    </location>
    <ligand>
        <name>[2Fe-2S] cluster</name>
        <dbReference type="ChEBI" id="CHEBI:190135"/>
        <note>ligand shared with IscU</note>
    </ligand>
</feature>
<keyword evidence="5 13" id="KW-0808">Transferase</keyword>